<feature type="coiled-coil region" evidence="1">
    <location>
        <begin position="51"/>
        <end position="78"/>
    </location>
</feature>
<protein>
    <submittedName>
        <fullName evidence="2">DUF3987 domain-containing protein</fullName>
    </submittedName>
</protein>
<evidence type="ECO:0000256" key="1">
    <source>
        <dbReference type="SAM" id="Coils"/>
    </source>
</evidence>
<evidence type="ECO:0000313" key="2">
    <source>
        <dbReference type="EMBL" id="QNH62221.1"/>
    </source>
</evidence>
<reference evidence="2 3" key="1">
    <citation type="submission" date="2020-08" db="EMBL/GenBank/DDBJ databases">
        <title>Hymenobacter sp. S2-20-2 genome sequencing.</title>
        <authorList>
            <person name="Jin L."/>
        </authorList>
    </citation>
    <scope>NUCLEOTIDE SEQUENCE [LARGE SCALE GENOMIC DNA]</scope>
    <source>
        <strain evidence="2 3">S2-20-2</strain>
    </source>
</reference>
<proteinExistence type="predicted"/>
<keyword evidence="3" id="KW-1185">Reference proteome</keyword>
<evidence type="ECO:0000313" key="3">
    <source>
        <dbReference type="Proteomes" id="UP000515489"/>
    </source>
</evidence>
<dbReference type="EMBL" id="CP060202">
    <property type="protein sequence ID" value="QNH62221.1"/>
    <property type="molecule type" value="Genomic_DNA"/>
</dbReference>
<dbReference type="InterPro" id="IPR025048">
    <property type="entry name" value="DUF3987"/>
</dbReference>
<name>A0A7G7W778_9BACT</name>
<dbReference type="KEGG" id="hsk:H4317_19130"/>
<dbReference type="SUPFAM" id="SSF46689">
    <property type="entry name" value="Homeodomain-like"/>
    <property type="match status" value="1"/>
</dbReference>
<keyword evidence="1" id="KW-0175">Coiled coil</keyword>
<gene>
    <name evidence="2" type="ORF">H4317_19130</name>
</gene>
<organism evidence="2 3">
    <name type="scientific">Hymenobacter sediminicola</name>
    <dbReference type="NCBI Taxonomy" id="2761579"/>
    <lineage>
        <taxon>Bacteria</taxon>
        <taxon>Pseudomonadati</taxon>
        <taxon>Bacteroidota</taxon>
        <taxon>Cytophagia</taxon>
        <taxon>Cytophagales</taxon>
        <taxon>Hymenobacteraceae</taxon>
        <taxon>Hymenobacter</taxon>
    </lineage>
</organism>
<accession>A0A7G7W778</accession>
<dbReference type="Pfam" id="PF13148">
    <property type="entry name" value="DUF3987"/>
    <property type="match status" value="1"/>
</dbReference>
<dbReference type="Proteomes" id="UP000515489">
    <property type="component" value="Chromosome"/>
</dbReference>
<sequence length="387" mass="42318">MSGCFPKLTGQYDGLTVWAALYVFVIAPAANGKGGMGMARKLAYPTHAARVTESKEEAQRYEAELDQYNQQKRTMSKARQLIAPAEAPPAVPKFRQLYVPANSSAASIVGALSDNDGHLIMCETEGDTLAGPLKQDWGNFSDILRKAFHHEPITSQRKTGREHLEVNTPVLATVLTATMGQVPGIIPSAENGLFSRFLFYYCNPPQVWRSVAPDNGRGNLSQHFDQLAERVTSLIAAVTEPVSVELTPGQWQQLNNAGAEALADAVAVYGEEAGSIIKRLGLSTFRLAMLFTLLRQTDFGAVPAGRLVCADDDFANALLLADVYRRHALALFARMPREAAVTSARNMDGEARRRKALELSQQGTSNREIARRFNVSEGSIRNWLKVA</sequence>
<dbReference type="AlphaFoldDB" id="A0A7G7W778"/>
<dbReference type="RefSeq" id="WP_185888136.1">
    <property type="nucleotide sequence ID" value="NZ_CP060202.1"/>
</dbReference>
<dbReference type="Pfam" id="PF13384">
    <property type="entry name" value="HTH_23"/>
    <property type="match status" value="1"/>
</dbReference>
<dbReference type="InterPro" id="IPR009057">
    <property type="entry name" value="Homeodomain-like_sf"/>
</dbReference>